<feature type="compositionally biased region" description="Basic residues" evidence="1">
    <location>
        <begin position="290"/>
        <end position="301"/>
    </location>
</feature>
<feature type="region of interest" description="Disordered" evidence="1">
    <location>
        <begin position="237"/>
        <end position="261"/>
    </location>
</feature>
<dbReference type="GeneID" id="54402310"/>
<evidence type="ECO:0000313" key="3">
    <source>
        <dbReference type="Proteomes" id="UP000799771"/>
    </source>
</evidence>
<dbReference type="EMBL" id="ML977498">
    <property type="protein sequence ID" value="KAF2134148.1"/>
    <property type="molecule type" value="Genomic_DNA"/>
</dbReference>
<dbReference type="RefSeq" id="XP_033528535.1">
    <property type="nucleotide sequence ID" value="XM_033661878.1"/>
</dbReference>
<keyword evidence="3" id="KW-1185">Reference proteome</keyword>
<dbReference type="AlphaFoldDB" id="A0A6A6ASK3"/>
<evidence type="ECO:0000256" key="1">
    <source>
        <dbReference type="SAM" id="MobiDB-lite"/>
    </source>
</evidence>
<gene>
    <name evidence="2" type="ORF">P153DRAFT_105890</name>
</gene>
<name>A0A6A6ASK3_9PLEO</name>
<evidence type="ECO:0000313" key="2">
    <source>
        <dbReference type="EMBL" id="KAF2134148.1"/>
    </source>
</evidence>
<protein>
    <submittedName>
        <fullName evidence="2">Uncharacterized protein</fullName>
    </submittedName>
</protein>
<feature type="compositionally biased region" description="Polar residues" evidence="1">
    <location>
        <begin position="237"/>
        <end position="246"/>
    </location>
</feature>
<feature type="compositionally biased region" description="Polar residues" evidence="1">
    <location>
        <begin position="279"/>
        <end position="289"/>
    </location>
</feature>
<dbReference type="Proteomes" id="UP000799771">
    <property type="component" value="Unassembled WGS sequence"/>
</dbReference>
<reference evidence="2" key="1">
    <citation type="journal article" date="2020" name="Stud. Mycol.">
        <title>101 Dothideomycetes genomes: a test case for predicting lifestyles and emergence of pathogens.</title>
        <authorList>
            <person name="Haridas S."/>
            <person name="Albert R."/>
            <person name="Binder M."/>
            <person name="Bloem J."/>
            <person name="Labutti K."/>
            <person name="Salamov A."/>
            <person name="Andreopoulos B."/>
            <person name="Baker S."/>
            <person name="Barry K."/>
            <person name="Bills G."/>
            <person name="Bluhm B."/>
            <person name="Cannon C."/>
            <person name="Castanera R."/>
            <person name="Culley D."/>
            <person name="Daum C."/>
            <person name="Ezra D."/>
            <person name="Gonzalez J."/>
            <person name="Henrissat B."/>
            <person name="Kuo A."/>
            <person name="Liang C."/>
            <person name="Lipzen A."/>
            <person name="Lutzoni F."/>
            <person name="Magnuson J."/>
            <person name="Mondo S."/>
            <person name="Nolan M."/>
            <person name="Ohm R."/>
            <person name="Pangilinan J."/>
            <person name="Park H.-J."/>
            <person name="Ramirez L."/>
            <person name="Alfaro M."/>
            <person name="Sun H."/>
            <person name="Tritt A."/>
            <person name="Yoshinaga Y."/>
            <person name="Zwiers L.-H."/>
            <person name="Turgeon B."/>
            <person name="Goodwin S."/>
            <person name="Spatafora J."/>
            <person name="Crous P."/>
            <person name="Grigoriev I."/>
        </authorList>
    </citation>
    <scope>NUCLEOTIDE SEQUENCE</scope>
    <source>
        <strain evidence="2">CBS 119687</strain>
    </source>
</reference>
<proteinExistence type="predicted"/>
<accession>A0A6A6ASK3</accession>
<organism evidence="2 3">
    <name type="scientific">Dothidotthia symphoricarpi CBS 119687</name>
    <dbReference type="NCBI Taxonomy" id="1392245"/>
    <lineage>
        <taxon>Eukaryota</taxon>
        <taxon>Fungi</taxon>
        <taxon>Dikarya</taxon>
        <taxon>Ascomycota</taxon>
        <taxon>Pezizomycotina</taxon>
        <taxon>Dothideomycetes</taxon>
        <taxon>Pleosporomycetidae</taxon>
        <taxon>Pleosporales</taxon>
        <taxon>Dothidotthiaceae</taxon>
        <taxon>Dothidotthia</taxon>
    </lineage>
</organism>
<feature type="compositionally biased region" description="Basic and acidic residues" evidence="1">
    <location>
        <begin position="247"/>
        <end position="261"/>
    </location>
</feature>
<sequence>MELTLSTWLVGGCSRSRSTVTDMASTTVSYTMFPSSDHGQMTGVNASAGLPFIECSTDCGLADVSERTMQPRPCLWDSDALRSGFGASIQIHVLDRTVSAIICSSDRRVRPQLKDQTHHTHIVSFPPRSMATSFLKDVPTLGSCYIALLLCASLITNSTSLRTSIHHSLPSCWQATLIQAYTLNVVYFTPLNFTTPSISGWIFRIPLLNPTAASASYTSLDYPASCLLAQVTLTPTPSEPIQGSNKASEKTRLHCPRESESTRQTLETWVLTSLHLRQRPSTQMTSNSARARHHRNRGSPA</sequence>
<feature type="region of interest" description="Disordered" evidence="1">
    <location>
        <begin position="279"/>
        <end position="301"/>
    </location>
</feature>